<feature type="transmembrane region" description="Helical" evidence="1">
    <location>
        <begin position="132"/>
        <end position="153"/>
    </location>
</feature>
<organism evidence="2 3">
    <name type="scientific">Solitalea agri</name>
    <dbReference type="NCBI Taxonomy" id="2953739"/>
    <lineage>
        <taxon>Bacteria</taxon>
        <taxon>Pseudomonadati</taxon>
        <taxon>Bacteroidota</taxon>
        <taxon>Sphingobacteriia</taxon>
        <taxon>Sphingobacteriales</taxon>
        <taxon>Sphingobacteriaceae</taxon>
        <taxon>Solitalea</taxon>
    </lineage>
</organism>
<sequence length="228" mass="26429">MDTNDFENSIPKPEQPSPFTVPENYFNSLSNRIWAKIELEDSGLNIERVTNKHPFKLPDNYFNSLSDRIQNRLKSEESEDSEFSIPGLTKKNPFTTPDNYFEELSSIIEEQVFSDIADIELKNAHQTFINRFYRMAIAACFTALAGWFGYTVYQTSKLDKQINSTANVVKIDNQNFDLNYFDESMVVDEVMNAKSINTNYKQQDPEKTGKLENYILNNVDEELLLQEL</sequence>
<name>A0A9X2F3D4_9SPHI</name>
<evidence type="ECO:0000313" key="2">
    <source>
        <dbReference type="EMBL" id="MCO4294002.1"/>
    </source>
</evidence>
<gene>
    <name evidence="2" type="ORF">NF867_14140</name>
</gene>
<dbReference type="AlphaFoldDB" id="A0A9X2F3D4"/>
<evidence type="ECO:0000256" key="1">
    <source>
        <dbReference type="SAM" id="Phobius"/>
    </source>
</evidence>
<proteinExistence type="predicted"/>
<dbReference type="Proteomes" id="UP001155182">
    <property type="component" value="Unassembled WGS sequence"/>
</dbReference>
<accession>A0A9X2F3D4</accession>
<keyword evidence="1" id="KW-1133">Transmembrane helix</keyword>
<reference evidence="2" key="1">
    <citation type="submission" date="2022-06" db="EMBL/GenBank/DDBJ databases">
        <title>Solitalea sp. MAHUQ-68 isolated from rhizospheric soil.</title>
        <authorList>
            <person name="Huq M.A."/>
        </authorList>
    </citation>
    <scope>NUCLEOTIDE SEQUENCE</scope>
    <source>
        <strain evidence="2">MAHUQ-68</strain>
    </source>
</reference>
<comment type="caution">
    <text evidence="2">The sequence shown here is derived from an EMBL/GenBank/DDBJ whole genome shotgun (WGS) entry which is preliminary data.</text>
</comment>
<protein>
    <submittedName>
        <fullName evidence="2">Uncharacterized protein</fullName>
    </submittedName>
</protein>
<evidence type="ECO:0000313" key="3">
    <source>
        <dbReference type="Proteomes" id="UP001155182"/>
    </source>
</evidence>
<keyword evidence="1" id="KW-0812">Transmembrane</keyword>
<keyword evidence="1" id="KW-0472">Membrane</keyword>
<dbReference type="RefSeq" id="WP_252588784.1">
    <property type="nucleotide sequence ID" value="NZ_JAMWYS010000051.1"/>
</dbReference>
<keyword evidence="3" id="KW-1185">Reference proteome</keyword>
<dbReference type="EMBL" id="JAMWYS010000051">
    <property type="protein sequence ID" value="MCO4294002.1"/>
    <property type="molecule type" value="Genomic_DNA"/>
</dbReference>